<dbReference type="PANTHER" id="PTHR10859:SF91">
    <property type="entry name" value="DOLICHYL-PHOSPHATE BETA-GLUCOSYLTRANSFERASE"/>
    <property type="match status" value="1"/>
</dbReference>
<dbReference type="EMBL" id="UINC01048532">
    <property type="protein sequence ID" value="SVB59175.1"/>
    <property type="molecule type" value="Genomic_DNA"/>
</dbReference>
<dbReference type="GO" id="GO:0006487">
    <property type="term" value="P:protein N-linked glycosylation"/>
    <property type="evidence" value="ECO:0007669"/>
    <property type="project" value="TreeGrafter"/>
</dbReference>
<accession>A0A382F910</accession>
<dbReference type="InterPro" id="IPR029044">
    <property type="entry name" value="Nucleotide-diphossugar_trans"/>
</dbReference>
<dbReference type="AlphaFoldDB" id="A0A382F910"/>
<evidence type="ECO:0000313" key="2">
    <source>
        <dbReference type="EMBL" id="SVB59175.1"/>
    </source>
</evidence>
<sequence>MAITNGPSIEIIVPVLDEEVDLPLCIERLIEFCKNQMSEYDWTITTADNGSTDRTLEIATELADLNDRVGFIRLEERGRGRALKRAWTQSKSDMVAYMDVDLSTGLDALPTAADIVRSGMCEIVVGSRLIEGSQVTGRSIKREFISRSYSLLFRAMFFVSFRDAQCGFKVVSRKVVKEVLPLVKSNGWFFDTELLLLSEKNGYSVCEIPVRWTDDPDTRVKIFDTAWEDIKGLIRIRFGGLARARQIISRK</sequence>
<dbReference type="Gene3D" id="3.90.550.10">
    <property type="entry name" value="Spore Coat Polysaccharide Biosynthesis Protein SpsA, Chain A"/>
    <property type="match status" value="1"/>
</dbReference>
<gene>
    <name evidence="2" type="ORF">METZ01_LOCUS212029</name>
</gene>
<dbReference type="InterPro" id="IPR001173">
    <property type="entry name" value="Glyco_trans_2-like"/>
</dbReference>
<dbReference type="PANTHER" id="PTHR10859">
    <property type="entry name" value="GLYCOSYL TRANSFERASE"/>
    <property type="match status" value="1"/>
</dbReference>
<organism evidence="2">
    <name type="scientific">marine metagenome</name>
    <dbReference type="NCBI Taxonomy" id="408172"/>
    <lineage>
        <taxon>unclassified sequences</taxon>
        <taxon>metagenomes</taxon>
        <taxon>ecological metagenomes</taxon>
    </lineage>
</organism>
<protein>
    <recommendedName>
        <fullName evidence="1">Glycosyltransferase 2-like domain-containing protein</fullName>
    </recommendedName>
</protein>
<dbReference type="Pfam" id="PF00535">
    <property type="entry name" value="Glycos_transf_2"/>
    <property type="match status" value="1"/>
</dbReference>
<evidence type="ECO:0000259" key="1">
    <source>
        <dbReference type="Pfam" id="PF00535"/>
    </source>
</evidence>
<dbReference type="SUPFAM" id="SSF53448">
    <property type="entry name" value="Nucleotide-diphospho-sugar transferases"/>
    <property type="match status" value="1"/>
</dbReference>
<proteinExistence type="predicted"/>
<feature type="domain" description="Glycosyltransferase 2-like" evidence="1">
    <location>
        <begin position="11"/>
        <end position="179"/>
    </location>
</feature>
<reference evidence="2" key="1">
    <citation type="submission" date="2018-05" db="EMBL/GenBank/DDBJ databases">
        <authorList>
            <person name="Lanie J.A."/>
            <person name="Ng W.-L."/>
            <person name="Kazmierczak K.M."/>
            <person name="Andrzejewski T.M."/>
            <person name="Davidsen T.M."/>
            <person name="Wayne K.J."/>
            <person name="Tettelin H."/>
            <person name="Glass J.I."/>
            <person name="Rusch D."/>
            <person name="Podicherti R."/>
            <person name="Tsui H.-C.T."/>
            <person name="Winkler M.E."/>
        </authorList>
    </citation>
    <scope>NUCLEOTIDE SEQUENCE</scope>
</reference>
<name>A0A382F910_9ZZZZ</name>